<proteinExistence type="predicted"/>
<evidence type="ECO:0000313" key="3">
    <source>
        <dbReference type="Proteomes" id="UP000242561"/>
    </source>
</evidence>
<feature type="transmembrane region" description="Helical" evidence="1">
    <location>
        <begin position="70"/>
        <end position="88"/>
    </location>
</feature>
<dbReference type="AlphaFoldDB" id="A0A1L3J900"/>
<feature type="transmembrane region" description="Helical" evidence="1">
    <location>
        <begin position="226"/>
        <end position="245"/>
    </location>
</feature>
<feature type="transmembrane region" description="Helical" evidence="1">
    <location>
        <begin position="41"/>
        <end position="58"/>
    </location>
</feature>
<keyword evidence="1" id="KW-0472">Membrane</keyword>
<reference evidence="2 3" key="1">
    <citation type="submission" date="2016-11" db="EMBL/GenBank/DDBJ databases">
        <title>Sphingorhabdus sp. LPB0140, isolated from marine environment.</title>
        <authorList>
            <person name="Kim E."/>
            <person name="Yi H."/>
        </authorList>
    </citation>
    <scope>NUCLEOTIDE SEQUENCE [LARGE SCALE GENOMIC DNA]</scope>
    <source>
        <strain evidence="2 3">LPB0140</strain>
    </source>
</reference>
<keyword evidence="1" id="KW-1133">Transmembrane helix</keyword>
<dbReference type="EMBL" id="CP018154">
    <property type="protein sequence ID" value="APG61616.1"/>
    <property type="molecule type" value="Genomic_DNA"/>
</dbReference>
<feature type="transmembrane region" description="Helical" evidence="1">
    <location>
        <begin position="137"/>
        <end position="153"/>
    </location>
</feature>
<name>A0A1L3J900_9SPHN</name>
<organism evidence="2 3">
    <name type="scientific">Sphingorhabdus lutea</name>
    <dbReference type="NCBI Taxonomy" id="1913578"/>
    <lineage>
        <taxon>Bacteria</taxon>
        <taxon>Pseudomonadati</taxon>
        <taxon>Pseudomonadota</taxon>
        <taxon>Alphaproteobacteria</taxon>
        <taxon>Sphingomonadales</taxon>
        <taxon>Sphingomonadaceae</taxon>
        <taxon>Sphingorhabdus</taxon>
    </lineage>
</organism>
<keyword evidence="3" id="KW-1185">Reference proteome</keyword>
<feature type="transmembrane region" description="Helical" evidence="1">
    <location>
        <begin position="203"/>
        <end position="220"/>
    </location>
</feature>
<dbReference type="STRING" id="1913578.LPB140_00785"/>
<protein>
    <submittedName>
        <fullName evidence="2">Uncharacterized protein</fullName>
    </submittedName>
</protein>
<accession>A0A1L3J900</accession>
<feature type="transmembrane region" description="Helical" evidence="1">
    <location>
        <begin position="173"/>
        <end position="196"/>
    </location>
</feature>
<sequence>MHILGINPMREAAHFLGIAAGALIGLFFLRIKLTNKVRKMVQMAVILLLVLSLPSPGVDGVHRWIDTGMLHWNVAALMLPILLALWVLPLKYQLLQIWTALAIMAILVVQPDASQASAFGAAILALRFTHWRGQSKFIILAIILFIIAAWMRHDPLKPVLEVEEILFRTWDILPILAVMGWISLAVTAMCPLYFIAQENRKNAAPLAIYFAIIALMPIFGAYPFPLIGYGFSFPIGFCVAMAILINQDNASKDALTE</sequence>
<gene>
    <name evidence="2" type="ORF">LPB140_00785</name>
</gene>
<evidence type="ECO:0000256" key="1">
    <source>
        <dbReference type="SAM" id="Phobius"/>
    </source>
</evidence>
<dbReference type="KEGG" id="sphl:LPB140_00785"/>
<keyword evidence="1" id="KW-0812">Transmembrane</keyword>
<evidence type="ECO:0000313" key="2">
    <source>
        <dbReference type="EMBL" id="APG61616.1"/>
    </source>
</evidence>
<dbReference type="Proteomes" id="UP000242561">
    <property type="component" value="Chromosome"/>
</dbReference>
<feature type="transmembrane region" description="Helical" evidence="1">
    <location>
        <begin position="12"/>
        <end position="29"/>
    </location>
</feature>